<comment type="caution">
    <text evidence="1">The sequence shown here is derived from an EMBL/GenBank/DDBJ whole genome shotgun (WGS) entry which is preliminary data.</text>
</comment>
<evidence type="ECO:0000313" key="2">
    <source>
        <dbReference type="Proteomes" id="UP001216253"/>
    </source>
</evidence>
<dbReference type="InterPro" id="IPR036188">
    <property type="entry name" value="FAD/NAD-bd_sf"/>
</dbReference>
<gene>
    <name evidence="1" type="ORF">PYV00_17905</name>
</gene>
<dbReference type="Proteomes" id="UP001216253">
    <property type="component" value="Unassembled WGS sequence"/>
</dbReference>
<dbReference type="RefSeq" id="WP_275229659.1">
    <property type="nucleotide sequence ID" value="NZ_JARESE010000062.1"/>
</dbReference>
<proteinExistence type="predicted"/>
<name>A0ABT5WUM3_9SPHN</name>
<evidence type="ECO:0000313" key="1">
    <source>
        <dbReference type="EMBL" id="MDE8653578.1"/>
    </source>
</evidence>
<dbReference type="SUPFAM" id="SSF51905">
    <property type="entry name" value="FAD/NAD(P)-binding domain"/>
    <property type="match status" value="1"/>
</dbReference>
<reference evidence="1 2" key="1">
    <citation type="submission" date="2023-03" db="EMBL/GenBank/DDBJ databases">
        <title>NovoSphingobium album sp. nov. isolated from polycyclic aromatic hydrocarbons- and heavy-metal polluted soil.</title>
        <authorList>
            <person name="Liu Z."/>
            <person name="Wang K."/>
        </authorList>
    </citation>
    <scope>NUCLEOTIDE SEQUENCE [LARGE SCALE GENOMIC DNA]</scope>
    <source>
        <strain evidence="1 2">H3SJ31-1</strain>
    </source>
</reference>
<evidence type="ECO:0008006" key="3">
    <source>
        <dbReference type="Google" id="ProtNLM"/>
    </source>
</evidence>
<accession>A0ABT5WUM3</accession>
<protein>
    <recommendedName>
        <fullName evidence="3">NAD(P)/FAD-dependent oxidoreductase</fullName>
    </recommendedName>
</protein>
<organism evidence="1 2">
    <name type="scientific">Novosphingobium album</name>
    <name type="common">ex Liu et al. 2023</name>
    <dbReference type="NCBI Taxonomy" id="3031130"/>
    <lineage>
        <taxon>Bacteria</taxon>
        <taxon>Pseudomonadati</taxon>
        <taxon>Pseudomonadota</taxon>
        <taxon>Alphaproteobacteria</taxon>
        <taxon>Sphingomonadales</taxon>
        <taxon>Sphingomonadaceae</taxon>
        <taxon>Novosphingobium</taxon>
    </lineage>
</organism>
<keyword evidence="2" id="KW-1185">Reference proteome</keyword>
<dbReference type="Gene3D" id="3.50.50.60">
    <property type="entry name" value="FAD/NAD(P)-binding domain"/>
    <property type="match status" value="1"/>
</dbReference>
<sequence>MIVGVRGGGVAAAACAHLLGAAGHRVAHEPAPRPQVPSVMLSAAALALVRDVFGRSDLFADRPRVTRRVVAWGGQEPVTVPHDAILVSDRDLHEALASDCPGADAGENRDFTIFTAPPMPEGELRVFGDRHAVAAQVALRDPAARGECRIEALPAGWLFLAPGAEGQGWLLGFGAPLEELVGQSRLVGPAIDLRAARSAPFVTAPRLHLPLAGAGWLACGTAALGFDPICGDGTAQAVREAVLASAVIDAAAGGADRAALLAHYQAMLVAAMRRHLQLCARFYETGGQGEWWRAQSAALARGHALCTAYLAREPEPRFVLRGFRLEPRALAA</sequence>
<dbReference type="EMBL" id="JARESE010000062">
    <property type="protein sequence ID" value="MDE8653578.1"/>
    <property type="molecule type" value="Genomic_DNA"/>
</dbReference>